<accession>A0ABP9Z306</accession>
<gene>
    <name evidence="2" type="ORF">MFLAVUS_006975</name>
</gene>
<feature type="region of interest" description="Disordered" evidence="1">
    <location>
        <begin position="43"/>
        <end position="157"/>
    </location>
</feature>
<reference evidence="2 3" key="1">
    <citation type="submission" date="2024-04" db="EMBL/GenBank/DDBJ databases">
        <title>genome sequences of Mucor flavus KT1a and Helicostylum pulchrum KT1b strains isolated from the surface of a dry-aged beef.</title>
        <authorList>
            <person name="Toyotome T."/>
            <person name="Hosono M."/>
            <person name="Torimaru M."/>
            <person name="Fukuda K."/>
            <person name="Mikami N."/>
        </authorList>
    </citation>
    <scope>NUCLEOTIDE SEQUENCE [LARGE SCALE GENOMIC DNA]</scope>
    <source>
        <strain evidence="2 3">KT1a</strain>
    </source>
</reference>
<name>A0ABP9Z306_9FUNG</name>
<keyword evidence="3" id="KW-1185">Reference proteome</keyword>
<evidence type="ECO:0000313" key="3">
    <source>
        <dbReference type="Proteomes" id="UP001473302"/>
    </source>
</evidence>
<organism evidence="2 3">
    <name type="scientific">Mucor flavus</name>
    <dbReference type="NCBI Taxonomy" id="439312"/>
    <lineage>
        <taxon>Eukaryota</taxon>
        <taxon>Fungi</taxon>
        <taxon>Fungi incertae sedis</taxon>
        <taxon>Mucoromycota</taxon>
        <taxon>Mucoromycotina</taxon>
        <taxon>Mucoromycetes</taxon>
        <taxon>Mucorales</taxon>
        <taxon>Mucorineae</taxon>
        <taxon>Mucoraceae</taxon>
        <taxon>Mucor</taxon>
    </lineage>
</organism>
<feature type="compositionally biased region" description="Acidic residues" evidence="1">
    <location>
        <begin position="138"/>
        <end position="155"/>
    </location>
</feature>
<sequence length="178" mass="20677">MKRATSDEEEDIYSNSLKRPKMQSCFERLILSDVLRDDIDTIEESQSGMEFERISSPVNSDAASSKSNHPLETIYSEEEPGEEEELKEEELEEEKDEDDEEDDDDEEDEEHYGEEYEECYDDEDDEEKSIYGYQSGPDSEDVEISDFYASDDSDEGNQGIYNFDALYLLLNSWVSLNE</sequence>
<proteinExistence type="predicted"/>
<dbReference type="EMBL" id="BAABUK010000017">
    <property type="protein sequence ID" value="GAA5813497.1"/>
    <property type="molecule type" value="Genomic_DNA"/>
</dbReference>
<feature type="compositionally biased region" description="Polar residues" evidence="1">
    <location>
        <begin position="56"/>
        <end position="70"/>
    </location>
</feature>
<protein>
    <recommendedName>
        <fullName evidence="4">Transcription factor Iwr1 domain-containing protein</fullName>
    </recommendedName>
</protein>
<feature type="compositionally biased region" description="Acidic residues" evidence="1">
    <location>
        <begin position="75"/>
        <end position="127"/>
    </location>
</feature>
<evidence type="ECO:0008006" key="4">
    <source>
        <dbReference type="Google" id="ProtNLM"/>
    </source>
</evidence>
<comment type="caution">
    <text evidence="2">The sequence shown here is derived from an EMBL/GenBank/DDBJ whole genome shotgun (WGS) entry which is preliminary data.</text>
</comment>
<evidence type="ECO:0000256" key="1">
    <source>
        <dbReference type="SAM" id="MobiDB-lite"/>
    </source>
</evidence>
<dbReference type="Proteomes" id="UP001473302">
    <property type="component" value="Unassembled WGS sequence"/>
</dbReference>
<evidence type="ECO:0000313" key="2">
    <source>
        <dbReference type="EMBL" id="GAA5813497.1"/>
    </source>
</evidence>